<reference evidence="1 2" key="1">
    <citation type="journal article" date="2016" name="Sci. Rep.">
        <title>Insights into Adaptations to a Near-Obligate Nematode Endoparasitic Lifestyle from the Finished Genome of Drechmeria coniospora.</title>
        <authorList>
            <person name="Zhang L."/>
            <person name="Zhou Z."/>
            <person name="Guo Q."/>
            <person name="Fokkens L."/>
            <person name="Miskei M."/>
            <person name="Pocsi I."/>
            <person name="Zhang W."/>
            <person name="Chen M."/>
            <person name="Wang L."/>
            <person name="Sun Y."/>
            <person name="Donzelli B.G."/>
            <person name="Gibson D.M."/>
            <person name="Nelson D.R."/>
            <person name="Luo J.G."/>
            <person name="Rep M."/>
            <person name="Liu H."/>
            <person name="Yang S."/>
            <person name="Wang J."/>
            <person name="Krasnoff S.B."/>
            <person name="Xu Y."/>
            <person name="Molnar I."/>
            <person name="Lin M."/>
        </authorList>
    </citation>
    <scope>NUCLEOTIDE SEQUENCE [LARGE SCALE GENOMIC DNA]</scope>
    <source>
        <strain evidence="1 2">ARSEF 6962</strain>
    </source>
</reference>
<dbReference type="AlphaFoldDB" id="A0A151GHL1"/>
<accession>A0A151GHL1</accession>
<organism evidence="1 2">
    <name type="scientific">Drechmeria coniospora</name>
    <name type="common">Nematophagous fungus</name>
    <name type="synonym">Meria coniospora</name>
    <dbReference type="NCBI Taxonomy" id="98403"/>
    <lineage>
        <taxon>Eukaryota</taxon>
        <taxon>Fungi</taxon>
        <taxon>Dikarya</taxon>
        <taxon>Ascomycota</taxon>
        <taxon>Pezizomycotina</taxon>
        <taxon>Sordariomycetes</taxon>
        <taxon>Hypocreomycetidae</taxon>
        <taxon>Hypocreales</taxon>
        <taxon>Ophiocordycipitaceae</taxon>
        <taxon>Drechmeria</taxon>
    </lineage>
</organism>
<evidence type="ECO:0000313" key="2">
    <source>
        <dbReference type="Proteomes" id="UP000076580"/>
    </source>
</evidence>
<name>A0A151GHL1_DRECN</name>
<dbReference type="Proteomes" id="UP000076580">
    <property type="component" value="Chromosome 02"/>
</dbReference>
<comment type="caution">
    <text evidence="1">The sequence shown here is derived from an EMBL/GenBank/DDBJ whole genome shotgun (WGS) entry which is preliminary data.</text>
</comment>
<dbReference type="EMBL" id="LAYC01000002">
    <property type="protein sequence ID" value="KYK56531.1"/>
    <property type="molecule type" value="Genomic_DNA"/>
</dbReference>
<keyword evidence="2" id="KW-1185">Reference proteome</keyword>
<protein>
    <submittedName>
        <fullName evidence="1">Uncharacterized protein</fullName>
    </submittedName>
</protein>
<dbReference type="RefSeq" id="XP_040655883.1">
    <property type="nucleotide sequence ID" value="XM_040800850.1"/>
</dbReference>
<evidence type="ECO:0000313" key="1">
    <source>
        <dbReference type="EMBL" id="KYK56531.1"/>
    </source>
</evidence>
<dbReference type="InParanoid" id="A0A151GHL1"/>
<sequence>MDLNDKRDSFFVNPFLITLNAKFKAVGAKWLGHHSKQPVQAQPPKFQLLDSRTAVAYTLERPRDQPQWERYSEEFISFGNLDLRIARATPEPISSFSPLKSLPPPTQSPQNLRRYRTKMRLFRIKTAVHLL</sequence>
<dbReference type="GeneID" id="63716174"/>
<proteinExistence type="predicted"/>
<gene>
    <name evidence="1" type="ORF">DCS_03531</name>
</gene>